<gene>
    <name evidence="2" type="ORF">F1644_00195</name>
    <name evidence="1" type="ORF">GGR15_001065</name>
</gene>
<sequence>MKYYILLLGILFFVTGCSKENDLTPSPAGKNWFQLEDDSADRVQHAAYEVYTEWGIPVFCHDTIGSEERGTDHDGNIIVFHKVLDLNYNMNNPANLNSVTNKKRILIRDETDRLAGIKFVDEVFLPEVPDGFYIQSILLLDSLYEQEREGGEKKMLKMHQGMETLAVADIPLIADMSVEEQVERAGEIITYMTLNFLAKNPSDRLTDFKRVSYDPTTQRSFYEMSVRAPYYPGDLSCLEPAHWETYGFLDFDRSKYHYIDGSEIGSWYYTLGGEDADVEDFVMAAVSYRENDFKAEYADYPKVLEKFAIIREILGEIGFKLK</sequence>
<keyword evidence="4" id="KW-1185">Reference proteome</keyword>
<reference evidence="1 3" key="2">
    <citation type="submission" date="2020-03" db="EMBL/GenBank/DDBJ databases">
        <title>Genomic Encyclopedia of Type Strains, Phase IV (KMG-IV): sequencing the most valuable type-strain genomes for metagenomic binning, comparative biology and taxonomic classification.</title>
        <authorList>
            <person name="Goeker M."/>
        </authorList>
    </citation>
    <scope>NUCLEOTIDE SEQUENCE [LARGE SCALE GENOMIC DNA]</scope>
    <source>
        <strain evidence="1 3">DSM 105722</strain>
    </source>
</reference>
<dbReference type="AlphaFoldDB" id="A0A7X5YB23"/>
<proteinExistence type="predicted"/>
<protein>
    <recommendedName>
        <fullName evidence="5">Lipoprotein</fullName>
    </recommendedName>
</protein>
<accession>A0A7X5YB23</accession>
<reference evidence="2 4" key="1">
    <citation type="submission" date="2019-09" db="EMBL/GenBank/DDBJ databases">
        <title>Butyricimonas paravirosa DSM 105722 (=214-4 = JCM 18677 = CCUG 65563).</title>
        <authorList>
            <person name="Le Roy T."/>
            <person name="Cani P.D."/>
        </authorList>
    </citation>
    <scope>NUCLEOTIDE SEQUENCE [LARGE SCALE GENOMIC DNA]</scope>
    <source>
        <strain evidence="2 4">DSM 105722</strain>
    </source>
</reference>
<dbReference type="GeneID" id="86889674"/>
<evidence type="ECO:0000313" key="4">
    <source>
        <dbReference type="Proteomes" id="UP001302374"/>
    </source>
</evidence>
<evidence type="ECO:0000313" key="2">
    <source>
        <dbReference type="EMBL" id="WOF10787.1"/>
    </source>
</evidence>
<evidence type="ECO:0000313" key="3">
    <source>
        <dbReference type="Proteomes" id="UP000576368"/>
    </source>
</evidence>
<organism evidence="1 3">
    <name type="scientific">Butyricimonas paravirosa</name>
    <dbReference type="NCBI Taxonomy" id="1472417"/>
    <lineage>
        <taxon>Bacteria</taxon>
        <taxon>Pseudomonadati</taxon>
        <taxon>Bacteroidota</taxon>
        <taxon>Bacteroidia</taxon>
        <taxon>Bacteroidales</taxon>
        <taxon>Odoribacteraceae</taxon>
        <taxon>Butyricimonas</taxon>
    </lineage>
</organism>
<dbReference type="PROSITE" id="PS51257">
    <property type="entry name" value="PROKAR_LIPOPROTEIN"/>
    <property type="match status" value="1"/>
</dbReference>
<dbReference type="Proteomes" id="UP001302374">
    <property type="component" value="Chromosome"/>
</dbReference>
<evidence type="ECO:0000313" key="1">
    <source>
        <dbReference type="EMBL" id="NJC17454.1"/>
    </source>
</evidence>
<dbReference type="EMBL" id="JAATLI010000003">
    <property type="protein sequence ID" value="NJC17454.1"/>
    <property type="molecule type" value="Genomic_DNA"/>
</dbReference>
<evidence type="ECO:0008006" key="5">
    <source>
        <dbReference type="Google" id="ProtNLM"/>
    </source>
</evidence>
<name>A0A7X5YB23_9BACT</name>
<dbReference type="EMBL" id="CP043839">
    <property type="protein sequence ID" value="WOF10787.1"/>
    <property type="molecule type" value="Genomic_DNA"/>
</dbReference>
<dbReference type="Proteomes" id="UP000576368">
    <property type="component" value="Unassembled WGS sequence"/>
</dbReference>
<dbReference type="RefSeq" id="WP_118302562.1">
    <property type="nucleotide sequence ID" value="NZ_BMPA01000003.1"/>
</dbReference>